<feature type="region of interest" description="Disordered" evidence="1">
    <location>
        <begin position="20"/>
        <end position="47"/>
    </location>
</feature>
<gene>
    <name evidence="2" type="primary">Q8J286</name>
</gene>
<name>A0A5K1JYF2_9APHY</name>
<feature type="region of interest" description="Disordered" evidence="1">
    <location>
        <begin position="434"/>
        <end position="455"/>
    </location>
</feature>
<sequence length="455" mass="48705">MPSKGNAPESYLPQVMAQSFSAAPSSTPMEHRPRGPPPTLISFFPPSHLPSSLERMMDSGGSSQHALPGNLFVPQGCLHSAAQEVGAASAPLLQPLRLPNHFAPSPCHLTPCVVERLEQYAASAPIPPSHLSSQNQNIIGTVNSGAESTFTAVNAHGTFTPSATPSLYSDAGSRSPSMDLPLSPWSAGAQTSGWTLPRTTQGSAGGTDYVGAVCRDFSPADRRLSSSPSSEIVRGLTPELVECYLATAQKMGVMHVPRAFRPARVDNPVNATSFPRVGKQDSRDVREVVQGVSPTHSVSSSLPLAVAPYADRPRSCHIEGMDSMHVYSHDVPIQHKRALPPSTSDAAAYSPKQSPYSELSLALQEGAPELKNQHARTSIESMGKRAWATVPQEANVGYHEPPYGSTFGRYQQGLIVDYPQSEMAMSTHLWSQSAYNSPQYPHNARTSTSAMEMMA</sequence>
<dbReference type="EMBL" id="LR726428">
    <property type="protein sequence ID" value="VWO97637.1"/>
    <property type="molecule type" value="Genomic_DNA"/>
</dbReference>
<reference evidence="2" key="1">
    <citation type="submission" date="2019-10" db="EMBL/GenBank/DDBJ databases">
        <authorList>
            <person name="Nor Muhammad N."/>
        </authorList>
    </citation>
    <scope>NUCLEOTIDE SEQUENCE</scope>
</reference>
<protein>
    <submittedName>
        <fullName evidence="2">CLAP1</fullName>
    </submittedName>
</protein>
<accession>A0A5K1JYF2</accession>
<evidence type="ECO:0000256" key="1">
    <source>
        <dbReference type="SAM" id="MobiDB-lite"/>
    </source>
</evidence>
<dbReference type="AlphaFoldDB" id="A0A5K1JYF2"/>
<organism evidence="2">
    <name type="scientific">Ganoderma boninense</name>
    <dbReference type="NCBI Taxonomy" id="34458"/>
    <lineage>
        <taxon>Eukaryota</taxon>
        <taxon>Fungi</taxon>
        <taxon>Dikarya</taxon>
        <taxon>Basidiomycota</taxon>
        <taxon>Agaricomycotina</taxon>
        <taxon>Agaricomycetes</taxon>
        <taxon>Polyporales</taxon>
        <taxon>Polyporaceae</taxon>
        <taxon>Ganoderma</taxon>
    </lineage>
</organism>
<proteinExistence type="predicted"/>
<evidence type="ECO:0000313" key="2">
    <source>
        <dbReference type="EMBL" id="VWO97637.1"/>
    </source>
</evidence>